<organism evidence="3 4">
    <name type="scientific">Zwartia hollandica</name>
    <dbReference type="NCBI Taxonomy" id="324606"/>
    <lineage>
        <taxon>Bacteria</taxon>
        <taxon>Pseudomonadati</taxon>
        <taxon>Pseudomonadota</taxon>
        <taxon>Betaproteobacteria</taxon>
        <taxon>Burkholderiales</taxon>
        <taxon>Alcaligenaceae</taxon>
        <taxon>Zwartia</taxon>
    </lineage>
</organism>
<keyword evidence="1" id="KW-0472">Membrane</keyword>
<dbReference type="EMBL" id="JAHXRI010000006">
    <property type="protein sequence ID" value="MBZ1350159.1"/>
    <property type="molecule type" value="Genomic_DNA"/>
</dbReference>
<proteinExistence type="predicted"/>
<evidence type="ECO:0000256" key="1">
    <source>
        <dbReference type="SAM" id="Phobius"/>
    </source>
</evidence>
<keyword evidence="4" id="KW-1185">Reference proteome</keyword>
<feature type="domain" description="Glycosyltransferase 2-like" evidence="2">
    <location>
        <begin position="10"/>
        <end position="166"/>
    </location>
</feature>
<feature type="transmembrane region" description="Helical" evidence="1">
    <location>
        <begin position="267"/>
        <end position="290"/>
    </location>
</feature>
<dbReference type="Proteomes" id="UP000739565">
    <property type="component" value="Unassembled WGS sequence"/>
</dbReference>
<sequence>MSYRGLHVALIVPCYNEEIAIAKVISDFRRSMPSLEIYVFDNNSTDRTKDIATREGAAVIHVALPGKGNVVRRIAADVDADIYVMVDGDATYDATAVVSMVDKLIDEKLDMVVGCRQTAPDVSAAAYRSGHQWGNRLFTQMVLRIFGGSFTDMLSGYRVFSKRFLKSTPILSRGFEIETELTVSALELRVPYGEIMTPYGARLEGSESKLSTYKDGLRISWAIFRLFICERPLAFFGIGALLLAMLAILLAIPIFSEYLAIGLVPRLPTALLCASLMICAGLSFLAGLILDNVVRGRQEVKRLAYLAYSPLPMAKDS</sequence>
<dbReference type="SUPFAM" id="SSF53448">
    <property type="entry name" value="Nucleotide-diphospho-sugar transferases"/>
    <property type="match status" value="1"/>
</dbReference>
<gene>
    <name evidence="3" type="ORF">KZZ10_05830</name>
</gene>
<evidence type="ECO:0000313" key="3">
    <source>
        <dbReference type="EMBL" id="MBZ1350159.1"/>
    </source>
</evidence>
<protein>
    <submittedName>
        <fullName evidence="3">Glycosyltransferase family 2 protein</fullName>
    </submittedName>
</protein>
<dbReference type="PANTHER" id="PTHR48090:SF7">
    <property type="entry name" value="RFBJ PROTEIN"/>
    <property type="match status" value="1"/>
</dbReference>
<comment type="caution">
    <text evidence="3">The sequence shown here is derived from an EMBL/GenBank/DDBJ whole genome shotgun (WGS) entry which is preliminary data.</text>
</comment>
<name>A0A953NAL3_9BURK</name>
<keyword evidence="1" id="KW-0812">Transmembrane</keyword>
<dbReference type="InterPro" id="IPR001173">
    <property type="entry name" value="Glyco_trans_2-like"/>
</dbReference>
<feature type="transmembrane region" description="Helical" evidence="1">
    <location>
        <begin position="233"/>
        <end position="255"/>
    </location>
</feature>
<evidence type="ECO:0000259" key="2">
    <source>
        <dbReference type="Pfam" id="PF00535"/>
    </source>
</evidence>
<dbReference type="AlphaFoldDB" id="A0A953NAL3"/>
<dbReference type="InterPro" id="IPR050256">
    <property type="entry name" value="Glycosyltransferase_2"/>
</dbReference>
<dbReference type="CDD" id="cd04179">
    <property type="entry name" value="DPM_DPG-synthase_like"/>
    <property type="match status" value="1"/>
</dbReference>
<accession>A0A953NAL3</accession>
<evidence type="ECO:0000313" key="4">
    <source>
        <dbReference type="Proteomes" id="UP000739565"/>
    </source>
</evidence>
<keyword evidence="1" id="KW-1133">Transmembrane helix</keyword>
<dbReference type="PANTHER" id="PTHR48090">
    <property type="entry name" value="UNDECAPRENYL-PHOSPHATE 4-DEOXY-4-FORMAMIDO-L-ARABINOSE TRANSFERASE-RELATED"/>
    <property type="match status" value="1"/>
</dbReference>
<dbReference type="Gene3D" id="3.90.550.10">
    <property type="entry name" value="Spore Coat Polysaccharide Biosynthesis Protein SpsA, Chain A"/>
    <property type="match status" value="1"/>
</dbReference>
<reference evidence="3" key="1">
    <citation type="submission" date="2021-07" db="EMBL/GenBank/DDBJ databases">
        <title>New genus and species of the family Alcaligenaceae.</title>
        <authorList>
            <person name="Hahn M.W."/>
        </authorList>
    </citation>
    <scope>NUCLEOTIDE SEQUENCE</scope>
    <source>
        <strain evidence="3">LF4-65</strain>
    </source>
</reference>
<dbReference type="Pfam" id="PF00535">
    <property type="entry name" value="Glycos_transf_2"/>
    <property type="match status" value="1"/>
</dbReference>
<dbReference type="InterPro" id="IPR029044">
    <property type="entry name" value="Nucleotide-diphossugar_trans"/>
</dbReference>